<feature type="compositionally biased region" description="Polar residues" evidence="1">
    <location>
        <begin position="106"/>
        <end position="115"/>
    </location>
</feature>
<evidence type="ECO:0000256" key="1">
    <source>
        <dbReference type="SAM" id="MobiDB-lite"/>
    </source>
</evidence>
<reference evidence="2" key="1">
    <citation type="submission" date="2023-04" db="EMBL/GenBank/DDBJ databases">
        <title>Chromosome-level genome of Chaenocephalus aceratus.</title>
        <authorList>
            <person name="Park H."/>
        </authorList>
    </citation>
    <scope>NUCLEOTIDE SEQUENCE</scope>
    <source>
        <strain evidence="2">DE</strain>
        <tissue evidence="2">Muscle</tissue>
    </source>
</reference>
<evidence type="ECO:0000313" key="3">
    <source>
        <dbReference type="Proteomes" id="UP001228049"/>
    </source>
</evidence>
<dbReference type="EMBL" id="JASDAP010000006">
    <property type="protein sequence ID" value="KAK1900835.1"/>
    <property type="molecule type" value="Genomic_DNA"/>
</dbReference>
<gene>
    <name evidence="2" type="ORF">KUDE01_003809</name>
</gene>
<sequence length="115" mass="12153">MEVSSRCGDYSEKRDQSAVAHCSGSSESRWSVDLVLCVEWGLLYNRDSVNTEDPHAGPGGGGVWPPPGQRCRPGLMSEPQVSPGGQPPAAELETAAQPVGAGTDRCSLQRTEVSK</sequence>
<keyword evidence="3" id="KW-1185">Reference proteome</keyword>
<proteinExistence type="predicted"/>
<dbReference type="AlphaFoldDB" id="A0AAD9CED5"/>
<protein>
    <submittedName>
        <fullName evidence="2">Uncharacterized protein</fullName>
    </submittedName>
</protein>
<evidence type="ECO:0000313" key="2">
    <source>
        <dbReference type="EMBL" id="KAK1900835.1"/>
    </source>
</evidence>
<name>A0AAD9CED5_DISEL</name>
<accession>A0AAD9CED5</accession>
<dbReference type="Proteomes" id="UP001228049">
    <property type="component" value="Unassembled WGS sequence"/>
</dbReference>
<organism evidence="2 3">
    <name type="scientific">Dissostichus eleginoides</name>
    <name type="common">Patagonian toothfish</name>
    <name type="synonym">Dissostichus amissus</name>
    <dbReference type="NCBI Taxonomy" id="100907"/>
    <lineage>
        <taxon>Eukaryota</taxon>
        <taxon>Metazoa</taxon>
        <taxon>Chordata</taxon>
        <taxon>Craniata</taxon>
        <taxon>Vertebrata</taxon>
        <taxon>Euteleostomi</taxon>
        <taxon>Actinopterygii</taxon>
        <taxon>Neopterygii</taxon>
        <taxon>Teleostei</taxon>
        <taxon>Neoteleostei</taxon>
        <taxon>Acanthomorphata</taxon>
        <taxon>Eupercaria</taxon>
        <taxon>Perciformes</taxon>
        <taxon>Notothenioidei</taxon>
        <taxon>Nototheniidae</taxon>
        <taxon>Dissostichus</taxon>
    </lineage>
</organism>
<feature type="region of interest" description="Disordered" evidence="1">
    <location>
        <begin position="48"/>
        <end position="115"/>
    </location>
</feature>
<comment type="caution">
    <text evidence="2">The sequence shown here is derived from an EMBL/GenBank/DDBJ whole genome shotgun (WGS) entry which is preliminary data.</text>
</comment>